<dbReference type="EMBL" id="UYRU01057353">
    <property type="protein sequence ID" value="VDN13786.1"/>
    <property type="molecule type" value="Genomic_DNA"/>
</dbReference>
<accession>A0A3P7P6P2</accession>
<evidence type="ECO:0000313" key="6">
    <source>
        <dbReference type="Proteomes" id="UP000281553"/>
    </source>
</evidence>
<dbReference type="Proteomes" id="UP000281553">
    <property type="component" value="Unassembled WGS sequence"/>
</dbReference>
<organism evidence="5 6">
    <name type="scientific">Dibothriocephalus latus</name>
    <name type="common">Fish tapeworm</name>
    <name type="synonym">Diphyllobothrium latum</name>
    <dbReference type="NCBI Taxonomy" id="60516"/>
    <lineage>
        <taxon>Eukaryota</taxon>
        <taxon>Metazoa</taxon>
        <taxon>Spiralia</taxon>
        <taxon>Lophotrochozoa</taxon>
        <taxon>Platyhelminthes</taxon>
        <taxon>Cestoda</taxon>
        <taxon>Eucestoda</taxon>
        <taxon>Diphyllobothriidea</taxon>
        <taxon>Diphyllobothriidae</taxon>
        <taxon>Dibothriocephalus</taxon>
    </lineage>
</organism>
<evidence type="ECO:0000256" key="1">
    <source>
        <dbReference type="ARBA" id="ARBA00022722"/>
    </source>
</evidence>
<keyword evidence="3" id="KW-0269">Exonuclease</keyword>
<reference evidence="5 6" key="1">
    <citation type="submission" date="2018-11" db="EMBL/GenBank/DDBJ databases">
        <authorList>
            <consortium name="Pathogen Informatics"/>
        </authorList>
    </citation>
    <scope>NUCLEOTIDE SEQUENCE [LARGE SCALE GENOMIC DNA]</scope>
</reference>
<dbReference type="GO" id="GO:0000175">
    <property type="term" value="F:3'-5'-RNA exonuclease activity"/>
    <property type="evidence" value="ECO:0007669"/>
    <property type="project" value="InterPro"/>
</dbReference>
<dbReference type="AlphaFoldDB" id="A0A3P7P6P2"/>
<keyword evidence="1" id="KW-0540">Nuclease</keyword>
<dbReference type="CDD" id="cd06133">
    <property type="entry name" value="ERI-1_3'hExo_like"/>
    <property type="match status" value="1"/>
</dbReference>
<protein>
    <recommendedName>
        <fullName evidence="4">Exonuclease domain-containing protein</fullName>
    </recommendedName>
</protein>
<keyword evidence="2" id="KW-0378">Hydrolase</keyword>
<dbReference type="GO" id="GO:0003676">
    <property type="term" value="F:nucleic acid binding"/>
    <property type="evidence" value="ECO:0007669"/>
    <property type="project" value="InterPro"/>
</dbReference>
<dbReference type="SUPFAM" id="SSF53098">
    <property type="entry name" value="Ribonuclease H-like"/>
    <property type="match status" value="1"/>
</dbReference>
<dbReference type="OrthoDB" id="448399at2759"/>
<proteinExistence type="predicted"/>
<dbReference type="InterPro" id="IPR051274">
    <property type="entry name" value="3-5_Exoribonuclease"/>
</dbReference>
<feature type="domain" description="Exonuclease" evidence="4">
    <location>
        <begin position="9"/>
        <end position="84"/>
    </location>
</feature>
<dbReference type="InterPro" id="IPR013520">
    <property type="entry name" value="Ribonucl_H"/>
</dbReference>
<evidence type="ECO:0000259" key="4">
    <source>
        <dbReference type="Pfam" id="PF00929"/>
    </source>
</evidence>
<evidence type="ECO:0000313" key="5">
    <source>
        <dbReference type="EMBL" id="VDN13786.1"/>
    </source>
</evidence>
<evidence type="ECO:0000256" key="3">
    <source>
        <dbReference type="ARBA" id="ARBA00022839"/>
    </source>
</evidence>
<evidence type="ECO:0000256" key="2">
    <source>
        <dbReference type="ARBA" id="ARBA00022801"/>
    </source>
</evidence>
<dbReference type="Pfam" id="PF00929">
    <property type="entry name" value="RNase_T"/>
    <property type="match status" value="1"/>
</dbReference>
<keyword evidence="6" id="KW-1185">Reference proteome</keyword>
<name>A0A3P7P6P2_DIBLA</name>
<gene>
    <name evidence="5" type="ORF">DILT_LOCUS9617</name>
</gene>
<dbReference type="InterPro" id="IPR012337">
    <property type="entry name" value="RNaseH-like_sf"/>
</dbReference>
<dbReference type="InterPro" id="IPR036397">
    <property type="entry name" value="RNaseH_sf"/>
</dbReference>
<dbReference type="InterPro" id="IPR047201">
    <property type="entry name" value="ERI-1_3'hExo-like"/>
</dbReference>
<dbReference type="PANTHER" id="PTHR23044">
    <property type="entry name" value="3'-5' EXONUCLEASE ERI1-RELATED"/>
    <property type="match status" value="1"/>
</dbReference>
<dbReference type="PANTHER" id="PTHR23044:SF61">
    <property type="entry name" value="3'-5' EXORIBONUCLEASE 1-RELATED"/>
    <property type="match status" value="1"/>
</dbReference>
<sequence length="112" mass="12810">MAGGFKWFLVLDFEATCNRGQQPNPQEIIEFPVLKVDAATLDVTDTFHRYVHPVFNPKLSDFCTQLTGIIQDMVDTESDFPVVMRPDHTYTYAHAVDAIFDTKPPICNFSYF</sequence>
<dbReference type="Gene3D" id="3.30.420.10">
    <property type="entry name" value="Ribonuclease H-like superfamily/Ribonuclease H"/>
    <property type="match status" value="1"/>
</dbReference>